<dbReference type="Gene3D" id="3.30.70.270">
    <property type="match status" value="1"/>
</dbReference>
<dbReference type="InterPro" id="IPR050469">
    <property type="entry name" value="Diguanylate_Cyclase"/>
</dbReference>
<dbReference type="PANTHER" id="PTHR45138:SF9">
    <property type="entry name" value="DIGUANYLATE CYCLASE DGCM-RELATED"/>
    <property type="match status" value="1"/>
</dbReference>
<dbReference type="SMART" id="SM00267">
    <property type="entry name" value="GGDEF"/>
    <property type="match status" value="1"/>
</dbReference>
<dbReference type="InterPro" id="IPR043128">
    <property type="entry name" value="Rev_trsase/Diguanyl_cyclase"/>
</dbReference>
<dbReference type="GO" id="GO:0043709">
    <property type="term" value="P:cell adhesion involved in single-species biofilm formation"/>
    <property type="evidence" value="ECO:0007669"/>
    <property type="project" value="TreeGrafter"/>
</dbReference>
<feature type="domain" description="GGDEF" evidence="2">
    <location>
        <begin position="143"/>
        <end position="278"/>
    </location>
</feature>
<dbReference type="OrthoDB" id="23692at2"/>
<dbReference type="NCBIfam" id="TIGR00254">
    <property type="entry name" value="GGDEF"/>
    <property type="match status" value="1"/>
</dbReference>
<dbReference type="GO" id="GO:0052621">
    <property type="term" value="F:diguanylate cyclase activity"/>
    <property type="evidence" value="ECO:0007669"/>
    <property type="project" value="TreeGrafter"/>
</dbReference>
<gene>
    <name evidence="3" type="ORF">EIL87_26335</name>
</gene>
<dbReference type="PANTHER" id="PTHR45138">
    <property type="entry name" value="REGULATORY COMPONENTS OF SENSORY TRANSDUCTION SYSTEM"/>
    <property type="match status" value="1"/>
</dbReference>
<evidence type="ECO:0000313" key="3">
    <source>
        <dbReference type="EMBL" id="RRO13155.1"/>
    </source>
</evidence>
<dbReference type="Pfam" id="PF00990">
    <property type="entry name" value="GGDEF"/>
    <property type="match status" value="1"/>
</dbReference>
<dbReference type="InterPro" id="IPR029787">
    <property type="entry name" value="Nucleotide_cyclase"/>
</dbReference>
<keyword evidence="4" id="KW-1185">Reference proteome</keyword>
<evidence type="ECO:0000256" key="1">
    <source>
        <dbReference type="SAM" id="MobiDB-lite"/>
    </source>
</evidence>
<accession>A0A426JJ16</accession>
<comment type="caution">
    <text evidence="3">The sequence shown here is derived from an EMBL/GenBank/DDBJ whole genome shotgun (WGS) entry which is preliminary data.</text>
</comment>
<evidence type="ECO:0000313" key="4">
    <source>
        <dbReference type="Proteomes" id="UP000274515"/>
    </source>
</evidence>
<dbReference type="SUPFAM" id="SSF55073">
    <property type="entry name" value="Nucleotide cyclase"/>
    <property type="match status" value="1"/>
</dbReference>
<dbReference type="AlphaFoldDB" id="A0A426JJ16"/>
<feature type="region of interest" description="Disordered" evidence="1">
    <location>
        <begin position="22"/>
        <end position="46"/>
    </location>
</feature>
<proteinExistence type="predicted"/>
<organism evidence="3 4">
    <name type="scientific">Saccharopolyspora rhizosphaerae</name>
    <dbReference type="NCBI Taxonomy" id="2492662"/>
    <lineage>
        <taxon>Bacteria</taxon>
        <taxon>Bacillati</taxon>
        <taxon>Actinomycetota</taxon>
        <taxon>Actinomycetes</taxon>
        <taxon>Pseudonocardiales</taxon>
        <taxon>Pseudonocardiaceae</taxon>
        <taxon>Saccharopolyspora</taxon>
    </lineage>
</organism>
<evidence type="ECO:0000259" key="2">
    <source>
        <dbReference type="PROSITE" id="PS50887"/>
    </source>
</evidence>
<reference evidence="3 4" key="1">
    <citation type="submission" date="2018-11" db="EMBL/GenBank/DDBJ databases">
        <title>Saccharopolyspora rhizosphaerae sp. nov., an actinomycete isolated from rhizosphere soil in Thailand.</title>
        <authorList>
            <person name="Intra B."/>
            <person name="Euanorasetr J."/>
            <person name="Take A."/>
            <person name="Inahashi Y."/>
            <person name="Mori M."/>
            <person name="Panbangred W."/>
            <person name="Matsumoto A."/>
        </authorList>
    </citation>
    <scope>NUCLEOTIDE SEQUENCE [LARGE SCALE GENOMIC DNA]</scope>
    <source>
        <strain evidence="3 4">H219</strain>
    </source>
</reference>
<protein>
    <submittedName>
        <fullName evidence="3">Diguanylate cyclase</fullName>
    </submittedName>
</protein>
<dbReference type="PROSITE" id="PS50887">
    <property type="entry name" value="GGDEF"/>
    <property type="match status" value="1"/>
</dbReference>
<dbReference type="FunFam" id="3.30.70.270:FF:000001">
    <property type="entry name" value="Diguanylate cyclase domain protein"/>
    <property type="match status" value="1"/>
</dbReference>
<dbReference type="InterPro" id="IPR000160">
    <property type="entry name" value="GGDEF_dom"/>
</dbReference>
<dbReference type="GO" id="GO:1902201">
    <property type="term" value="P:negative regulation of bacterial-type flagellum-dependent cell motility"/>
    <property type="evidence" value="ECO:0007669"/>
    <property type="project" value="TreeGrafter"/>
</dbReference>
<dbReference type="EMBL" id="RSAA01000035">
    <property type="protein sequence ID" value="RRO13155.1"/>
    <property type="molecule type" value="Genomic_DNA"/>
</dbReference>
<name>A0A426JJ16_9PSEU</name>
<dbReference type="Proteomes" id="UP000274515">
    <property type="component" value="Unassembled WGS sequence"/>
</dbReference>
<sequence length="301" mass="32700">MIVPSQPTTARGREVVDMIRNGFAGQDPHSGGGDVPQPPTPRSREELANGTGMAELHESIARLLASRGQWRQAYHHLRSALDMMSSDKPAVPEQLRSEVELLRKEHAKAREDSLRDSLTASYNRRYLDERLADLVAENAMTGEGLAVALIDLDWFKLVNDTYGHLFGDRVLQRVVDLLQEALPDGAFCARYGGEEFVLVLPHILPNSAAQVCEAARQRVEHFEWGTMAPGLGVTISIGVAHEQGTGAPVSGEQQLIASDALLYAAKRAGRNAVAYRKGTEVRLAGAAAERVVEAGSRVAGY</sequence>
<dbReference type="CDD" id="cd01949">
    <property type="entry name" value="GGDEF"/>
    <property type="match status" value="1"/>
</dbReference>
<dbReference type="GO" id="GO:0005886">
    <property type="term" value="C:plasma membrane"/>
    <property type="evidence" value="ECO:0007669"/>
    <property type="project" value="TreeGrafter"/>
</dbReference>